<dbReference type="InterPro" id="IPR038330">
    <property type="entry name" value="TspO/MBR-related_sf"/>
</dbReference>
<dbReference type="PANTHER" id="PTHR10057:SF0">
    <property type="entry name" value="TRANSLOCATOR PROTEIN"/>
    <property type="match status" value="1"/>
</dbReference>
<dbReference type="AlphaFoldDB" id="A0A5C0UGG3"/>
<reference evidence="7 8" key="1">
    <citation type="submission" date="2019-08" db="EMBL/GenBank/DDBJ databases">
        <title>Highly reduced genomes of protist endosymbionts show evolutionary convergence.</title>
        <authorList>
            <person name="George E."/>
            <person name="Husnik F."/>
            <person name="Tashyreva D."/>
            <person name="Prokopchuk G."/>
            <person name="Horak A."/>
            <person name="Kwong W.K."/>
            <person name="Lukes J."/>
            <person name="Keeling P.J."/>
        </authorList>
    </citation>
    <scope>NUCLEOTIDE SEQUENCE [LARGE SCALE GENOMIC DNA]</scope>
    <source>
        <strain evidence="7">1604HC</strain>
    </source>
</reference>
<comment type="similarity">
    <text evidence="2">Belongs to the TspO/BZRP family.</text>
</comment>
<feature type="transmembrane region" description="Helical" evidence="6">
    <location>
        <begin position="81"/>
        <end position="101"/>
    </location>
</feature>
<sequence length="195" mass="22661">MIIKKLTEKIHQYKYELIGIAISLLIGIFYSYLIKHSAIYTHNPSYSMSKCYLKCIFKLSTYIVTGIAFGKMIKKSYEIPCLTRLLLVQLTLTIAWAPTFFLAKRTGLSLIISLLMLITLFRLLCKSRKSKKILILMTPYLIWSLFMFFMNFKIWMSKSKICKYGCGKNAIVINLQKNGILPEKKNNSGFLSRFY</sequence>
<keyword evidence="3 6" id="KW-0812">Transmembrane</keyword>
<evidence type="ECO:0000256" key="2">
    <source>
        <dbReference type="ARBA" id="ARBA00007524"/>
    </source>
</evidence>
<feature type="transmembrane region" description="Helical" evidence="6">
    <location>
        <begin position="12"/>
        <end position="31"/>
    </location>
</feature>
<dbReference type="Pfam" id="PF03073">
    <property type="entry name" value="TspO_MBR"/>
    <property type="match status" value="1"/>
</dbReference>
<name>A0A5C0UGG3_9PROT</name>
<keyword evidence="8" id="KW-1185">Reference proteome</keyword>
<evidence type="ECO:0000256" key="5">
    <source>
        <dbReference type="ARBA" id="ARBA00023136"/>
    </source>
</evidence>
<evidence type="ECO:0000256" key="4">
    <source>
        <dbReference type="ARBA" id="ARBA00022989"/>
    </source>
</evidence>
<dbReference type="InterPro" id="IPR004307">
    <property type="entry name" value="TspO_MBR"/>
</dbReference>
<feature type="transmembrane region" description="Helical" evidence="6">
    <location>
        <begin position="137"/>
        <end position="156"/>
    </location>
</feature>
<dbReference type="Gene3D" id="1.20.1260.100">
    <property type="entry name" value="TspO/MBR protein"/>
    <property type="match status" value="1"/>
</dbReference>
<keyword evidence="4 6" id="KW-1133">Transmembrane helix</keyword>
<evidence type="ECO:0000256" key="1">
    <source>
        <dbReference type="ARBA" id="ARBA00004141"/>
    </source>
</evidence>
<keyword evidence="5 6" id="KW-0472">Membrane</keyword>
<proteinExistence type="inferred from homology"/>
<feature type="transmembrane region" description="Helical" evidence="6">
    <location>
        <begin position="107"/>
        <end position="125"/>
    </location>
</feature>
<evidence type="ECO:0000256" key="3">
    <source>
        <dbReference type="ARBA" id="ARBA00022692"/>
    </source>
</evidence>
<dbReference type="GO" id="GO:0033013">
    <property type="term" value="P:tetrapyrrole metabolic process"/>
    <property type="evidence" value="ECO:0007669"/>
    <property type="project" value="UniProtKB-ARBA"/>
</dbReference>
<gene>
    <name evidence="7" type="ORF">FZC36_02090</name>
</gene>
<dbReference type="KEGG" id="nabu:FZC36_02090"/>
<evidence type="ECO:0000313" key="7">
    <source>
        <dbReference type="EMBL" id="QEK39206.1"/>
    </source>
</evidence>
<accession>A0A5C0UGG3</accession>
<dbReference type="Proteomes" id="UP000324924">
    <property type="component" value="Chromosome"/>
</dbReference>
<dbReference type="GO" id="GO:0016020">
    <property type="term" value="C:membrane"/>
    <property type="evidence" value="ECO:0007669"/>
    <property type="project" value="UniProtKB-SubCell"/>
</dbReference>
<comment type="subcellular location">
    <subcellularLocation>
        <location evidence="1">Membrane</location>
        <topology evidence="1">Multi-pass membrane protein</topology>
    </subcellularLocation>
</comment>
<organism evidence="7 8">
    <name type="scientific">Candidatus Nesciobacter abundans</name>
    <dbReference type="NCBI Taxonomy" id="2601668"/>
    <lineage>
        <taxon>Bacteria</taxon>
        <taxon>Pseudomonadati</taxon>
        <taxon>Pseudomonadota</taxon>
        <taxon>Alphaproteobacteria</taxon>
        <taxon>Holosporales</taxon>
        <taxon>Holosporaceae</taxon>
        <taxon>Candidatus Nesciobacter</taxon>
    </lineage>
</organism>
<dbReference type="EMBL" id="CP043314">
    <property type="protein sequence ID" value="QEK39206.1"/>
    <property type="molecule type" value="Genomic_DNA"/>
</dbReference>
<dbReference type="PANTHER" id="PTHR10057">
    <property type="entry name" value="PERIPHERAL-TYPE BENZODIAZEPINE RECEPTOR"/>
    <property type="match status" value="1"/>
</dbReference>
<evidence type="ECO:0000313" key="8">
    <source>
        <dbReference type="Proteomes" id="UP000324924"/>
    </source>
</evidence>
<protein>
    <submittedName>
        <fullName evidence="7">Tryptophan-rich sensory protein</fullName>
    </submittedName>
</protein>
<evidence type="ECO:0000256" key="6">
    <source>
        <dbReference type="SAM" id="Phobius"/>
    </source>
</evidence>
<dbReference type="RefSeq" id="WP_148972329.1">
    <property type="nucleotide sequence ID" value="NZ_CP043314.1"/>
</dbReference>